<evidence type="ECO:0000313" key="2">
    <source>
        <dbReference type="Proteomes" id="UP000821853"/>
    </source>
</evidence>
<gene>
    <name evidence="1" type="ORF">HPB48_009205</name>
</gene>
<organism evidence="1 2">
    <name type="scientific">Haemaphysalis longicornis</name>
    <name type="common">Bush tick</name>
    <dbReference type="NCBI Taxonomy" id="44386"/>
    <lineage>
        <taxon>Eukaryota</taxon>
        <taxon>Metazoa</taxon>
        <taxon>Ecdysozoa</taxon>
        <taxon>Arthropoda</taxon>
        <taxon>Chelicerata</taxon>
        <taxon>Arachnida</taxon>
        <taxon>Acari</taxon>
        <taxon>Parasitiformes</taxon>
        <taxon>Ixodida</taxon>
        <taxon>Ixodoidea</taxon>
        <taxon>Ixodidae</taxon>
        <taxon>Haemaphysalinae</taxon>
        <taxon>Haemaphysalis</taxon>
    </lineage>
</organism>
<sequence length="148" mass="16741">MWYNDRGPKPRQLRGPIVSGGVSYGNYQYQNAAVMRQHLVDACSQTRATNAVQVRCGSAPRSGARRGTRTIMSELEKIKKGLHKVTNGEGPVLFEDPDFPASQNSVFYHQTPPFKFTWLRPKASTRSIHLSYITIRHGLCRALRFIHV</sequence>
<proteinExistence type="predicted"/>
<accession>A0A9J6G8J4</accession>
<protein>
    <recommendedName>
        <fullName evidence="3">Calpain catalytic domain-containing protein</fullName>
    </recommendedName>
</protein>
<evidence type="ECO:0008006" key="3">
    <source>
        <dbReference type="Google" id="ProtNLM"/>
    </source>
</evidence>
<dbReference type="VEuPathDB" id="VectorBase:HLOH_056503"/>
<evidence type="ECO:0000313" key="1">
    <source>
        <dbReference type="EMBL" id="KAH9370856.1"/>
    </source>
</evidence>
<dbReference type="Proteomes" id="UP000821853">
    <property type="component" value="Chromosome 3"/>
</dbReference>
<reference evidence="1 2" key="1">
    <citation type="journal article" date="2020" name="Cell">
        <title>Large-Scale Comparative Analyses of Tick Genomes Elucidate Their Genetic Diversity and Vector Capacities.</title>
        <authorList>
            <consortium name="Tick Genome and Microbiome Consortium (TIGMIC)"/>
            <person name="Jia N."/>
            <person name="Wang J."/>
            <person name="Shi W."/>
            <person name="Du L."/>
            <person name="Sun Y."/>
            <person name="Zhan W."/>
            <person name="Jiang J.F."/>
            <person name="Wang Q."/>
            <person name="Zhang B."/>
            <person name="Ji P."/>
            <person name="Bell-Sakyi L."/>
            <person name="Cui X.M."/>
            <person name="Yuan T.T."/>
            <person name="Jiang B.G."/>
            <person name="Yang W.F."/>
            <person name="Lam T.T."/>
            <person name="Chang Q.C."/>
            <person name="Ding S.J."/>
            <person name="Wang X.J."/>
            <person name="Zhu J.G."/>
            <person name="Ruan X.D."/>
            <person name="Zhao L."/>
            <person name="Wei J.T."/>
            <person name="Ye R.Z."/>
            <person name="Que T.C."/>
            <person name="Du C.H."/>
            <person name="Zhou Y.H."/>
            <person name="Cheng J.X."/>
            <person name="Dai P.F."/>
            <person name="Guo W.B."/>
            <person name="Han X.H."/>
            <person name="Huang E.J."/>
            <person name="Li L.F."/>
            <person name="Wei W."/>
            <person name="Gao Y.C."/>
            <person name="Liu J.Z."/>
            <person name="Shao H.Z."/>
            <person name="Wang X."/>
            <person name="Wang C.C."/>
            <person name="Yang T.C."/>
            <person name="Huo Q.B."/>
            <person name="Li W."/>
            <person name="Chen H.Y."/>
            <person name="Chen S.E."/>
            <person name="Zhou L.G."/>
            <person name="Ni X.B."/>
            <person name="Tian J.H."/>
            <person name="Sheng Y."/>
            <person name="Liu T."/>
            <person name="Pan Y.S."/>
            <person name="Xia L.Y."/>
            <person name="Li J."/>
            <person name="Zhao F."/>
            <person name="Cao W.C."/>
        </authorList>
    </citation>
    <scope>NUCLEOTIDE SEQUENCE [LARGE SCALE GENOMIC DNA]</scope>
    <source>
        <strain evidence="1">HaeL-2018</strain>
    </source>
</reference>
<dbReference type="SUPFAM" id="SSF54001">
    <property type="entry name" value="Cysteine proteinases"/>
    <property type="match status" value="1"/>
</dbReference>
<dbReference type="EMBL" id="JABSTR010000005">
    <property type="protein sequence ID" value="KAH9370856.1"/>
    <property type="molecule type" value="Genomic_DNA"/>
</dbReference>
<dbReference type="InterPro" id="IPR038765">
    <property type="entry name" value="Papain-like_cys_pep_sf"/>
</dbReference>
<name>A0A9J6G8J4_HAELO</name>
<comment type="caution">
    <text evidence="1">The sequence shown here is derived from an EMBL/GenBank/DDBJ whole genome shotgun (WGS) entry which is preliminary data.</text>
</comment>
<keyword evidence="2" id="KW-1185">Reference proteome</keyword>
<dbReference type="AlphaFoldDB" id="A0A9J6G8J4"/>
<dbReference type="OrthoDB" id="424753at2759"/>